<dbReference type="RefSeq" id="WP_343880374.1">
    <property type="nucleotide sequence ID" value="NZ_BAAAFO010000001.1"/>
</dbReference>
<dbReference type="Proteomes" id="UP001500657">
    <property type="component" value="Unassembled WGS sequence"/>
</dbReference>
<reference evidence="5" key="1">
    <citation type="journal article" date="2019" name="Int. J. Syst. Evol. Microbiol.">
        <title>The Global Catalogue of Microorganisms (GCM) 10K type strain sequencing project: providing services to taxonomists for standard genome sequencing and annotation.</title>
        <authorList>
            <consortium name="The Broad Institute Genomics Platform"/>
            <consortium name="The Broad Institute Genome Sequencing Center for Infectious Disease"/>
            <person name="Wu L."/>
            <person name="Ma J."/>
        </authorList>
    </citation>
    <scope>NUCLEOTIDE SEQUENCE [LARGE SCALE GENOMIC DNA]</scope>
    <source>
        <strain evidence="5">JCM 16242</strain>
    </source>
</reference>
<dbReference type="InterPro" id="IPR002446">
    <property type="entry name" value="Lipocalin_bac"/>
</dbReference>
<dbReference type="Pfam" id="PF08212">
    <property type="entry name" value="Lipocalin_2"/>
    <property type="match status" value="1"/>
</dbReference>
<evidence type="ECO:0000256" key="2">
    <source>
        <dbReference type="PIRNR" id="PIRNR036893"/>
    </source>
</evidence>
<evidence type="ECO:0000313" key="5">
    <source>
        <dbReference type="Proteomes" id="UP001500657"/>
    </source>
</evidence>
<keyword evidence="2" id="KW-0446">Lipid-binding</keyword>
<dbReference type="EMBL" id="BAAAFO010000001">
    <property type="protein sequence ID" value="GAA0244617.1"/>
    <property type="molecule type" value="Genomic_DNA"/>
</dbReference>
<comment type="function">
    <text evidence="2">Involved in the storage or transport of lipids necessary for membrane maintenance under stressful conditions. Displays a binding preference for lysophospholipids.</text>
</comment>
<keyword evidence="2" id="KW-0472">Membrane</keyword>
<dbReference type="SUPFAM" id="SSF50814">
    <property type="entry name" value="Lipocalins"/>
    <property type="match status" value="1"/>
</dbReference>
<dbReference type="CDD" id="cd19438">
    <property type="entry name" value="lipocalin_Blc-like"/>
    <property type="match status" value="1"/>
</dbReference>
<evidence type="ECO:0000259" key="3">
    <source>
        <dbReference type="Pfam" id="PF08212"/>
    </source>
</evidence>
<evidence type="ECO:0000313" key="4">
    <source>
        <dbReference type="EMBL" id="GAA0244617.1"/>
    </source>
</evidence>
<dbReference type="PRINTS" id="PR01171">
    <property type="entry name" value="BCTLIPOCALIN"/>
</dbReference>
<evidence type="ECO:0000256" key="1">
    <source>
        <dbReference type="ARBA" id="ARBA00006889"/>
    </source>
</evidence>
<gene>
    <name evidence="4" type="ORF">GCM10009126_07870</name>
</gene>
<comment type="subcellular location">
    <subcellularLocation>
        <location evidence="2">Cell outer membrane</location>
    </subcellularLocation>
</comment>
<dbReference type="PROSITE" id="PS00213">
    <property type="entry name" value="LIPOCALIN"/>
    <property type="match status" value="1"/>
</dbReference>
<dbReference type="InterPro" id="IPR022272">
    <property type="entry name" value="Lipocalin_CS"/>
</dbReference>
<organism evidence="4 5">
    <name type="scientific">Rhodanobacter caeni</name>
    <dbReference type="NCBI Taxonomy" id="657654"/>
    <lineage>
        <taxon>Bacteria</taxon>
        <taxon>Pseudomonadati</taxon>
        <taxon>Pseudomonadota</taxon>
        <taxon>Gammaproteobacteria</taxon>
        <taxon>Lysobacterales</taxon>
        <taxon>Rhodanobacteraceae</taxon>
        <taxon>Rhodanobacter</taxon>
    </lineage>
</organism>
<dbReference type="InterPro" id="IPR047202">
    <property type="entry name" value="Lipocalin_Blc-like_dom"/>
</dbReference>
<protein>
    <recommendedName>
        <fullName evidence="2">Outer membrane lipoprotein Blc</fullName>
    </recommendedName>
</protein>
<proteinExistence type="inferred from homology"/>
<accession>A0ABP3DZ51</accession>
<name>A0ABP3DZ51_9GAMM</name>
<sequence length="165" mass="18749">MDRPPPPTVSSLDLDRYLGTWYEIARLPMRHEPPDYTDISASYSRQPDGTIRVDNRAFNGEGELEESTGVATFADAAEPGRLEVTFLPEGLRWIPFTKGDYWILRVDDGYRTALVGSPDYAYLWLLHREPELDAATRDTFLAYARSLGYSLEKLVHTPHTGRRTA</sequence>
<keyword evidence="2" id="KW-0998">Cell outer membrane</keyword>
<feature type="domain" description="Lipocalin/cytosolic fatty-acid binding" evidence="3">
    <location>
        <begin position="12"/>
        <end position="158"/>
    </location>
</feature>
<dbReference type="Gene3D" id="2.40.128.20">
    <property type="match status" value="1"/>
</dbReference>
<comment type="similarity">
    <text evidence="1 2">Belongs to the calycin superfamily. Lipocalin family.</text>
</comment>
<dbReference type="PANTHER" id="PTHR10612:SF34">
    <property type="entry name" value="APOLIPOPROTEIN D"/>
    <property type="match status" value="1"/>
</dbReference>
<keyword evidence="5" id="KW-1185">Reference proteome</keyword>
<dbReference type="InterPro" id="IPR012674">
    <property type="entry name" value="Calycin"/>
</dbReference>
<comment type="subunit">
    <text evidence="2">Homodimer.</text>
</comment>
<dbReference type="PIRSF" id="PIRSF036893">
    <property type="entry name" value="Lipocalin_ApoD"/>
    <property type="match status" value="1"/>
</dbReference>
<dbReference type="PANTHER" id="PTHR10612">
    <property type="entry name" value="APOLIPOPROTEIN D"/>
    <property type="match status" value="1"/>
</dbReference>
<dbReference type="InterPro" id="IPR022271">
    <property type="entry name" value="Lipocalin_ApoD"/>
</dbReference>
<dbReference type="InterPro" id="IPR000566">
    <property type="entry name" value="Lipocln_cytosolic_FA-bd_dom"/>
</dbReference>
<comment type="caution">
    <text evidence="4">The sequence shown here is derived from an EMBL/GenBank/DDBJ whole genome shotgun (WGS) entry which is preliminary data.</text>
</comment>
<keyword evidence="2" id="KW-0449">Lipoprotein</keyword>